<feature type="signal peptide" evidence="6">
    <location>
        <begin position="1"/>
        <end position="20"/>
    </location>
</feature>
<dbReference type="FunFam" id="3.10.250.10:FF:000006">
    <property type="entry name" value="neurotrypsin isoform X2"/>
    <property type="match status" value="1"/>
</dbReference>
<keyword evidence="9" id="KW-1185">Reference proteome</keyword>
<dbReference type="InterPro" id="IPR036772">
    <property type="entry name" value="SRCR-like_dom_sf"/>
</dbReference>
<proteinExistence type="predicted"/>
<dbReference type="GO" id="GO:0016020">
    <property type="term" value="C:membrane"/>
    <property type="evidence" value="ECO:0007669"/>
    <property type="project" value="InterPro"/>
</dbReference>
<name>A0A8C2ZDA9_CYCLU</name>
<evidence type="ECO:0000256" key="4">
    <source>
        <dbReference type="ARBA" id="ARBA00023180"/>
    </source>
</evidence>
<dbReference type="PANTHER" id="PTHR48071:SF22">
    <property type="entry name" value="DELETED IN MALIGNANT BRAIN TUMORS 1 PROTEIN-LIKE"/>
    <property type="match status" value="1"/>
</dbReference>
<reference evidence="8" key="2">
    <citation type="submission" date="2025-09" db="UniProtKB">
        <authorList>
            <consortium name="Ensembl"/>
        </authorList>
    </citation>
    <scope>IDENTIFICATION</scope>
</reference>
<dbReference type="GeneTree" id="ENSGT00940000164475"/>
<feature type="domain" description="SRCR" evidence="7">
    <location>
        <begin position="15"/>
        <end position="115"/>
    </location>
</feature>
<evidence type="ECO:0000256" key="1">
    <source>
        <dbReference type="ARBA" id="ARBA00022729"/>
    </source>
</evidence>
<dbReference type="PRINTS" id="PR00258">
    <property type="entry name" value="SPERACTRCPTR"/>
</dbReference>
<reference evidence="8" key="1">
    <citation type="submission" date="2025-08" db="UniProtKB">
        <authorList>
            <consortium name="Ensembl"/>
        </authorList>
    </citation>
    <scope>IDENTIFICATION</scope>
</reference>
<organism evidence="8 9">
    <name type="scientific">Cyclopterus lumpus</name>
    <name type="common">Lumpsucker</name>
    <dbReference type="NCBI Taxonomy" id="8103"/>
    <lineage>
        <taxon>Eukaryota</taxon>
        <taxon>Metazoa</taxon>
        <taxon>Chordata</taxon>
        <taxon>Craniata</taxon>
        <taxon>Vertebrata</taxon>
        <taxon>Euteleostomi</taxon>
        <taxon>Actinopterygii</taxon>
        <taxon>Neopterygii</taxon>
        <taxon>Teleostei</taxon>
        <taxon>Neoteleostei</taxon>
        <taxon>Acanthomorphata</taxon>
        <taxon>Eupercaria</taxon>
        <taxon>Perciformes</taxon>
        <taxon>Cottioidei</taxon>
        <taxon>Cottales</taxon>
        <taxon>Cyclopteridae</taxon>
        <taxon>Cyclopterus</taxon>
    </lineage>
</organism>
<dbReference type="Ensembl" id="ENSCLMT00005026823.1">
    <property type="protein sequence ID" value="ENSCLMP00005025672.1"/>
    <property type="gene ID" value="ENSCLMG00005012598.1"/>
</dbReference>
<protein>
    <recommendedName>
        <fullName evidence="7">SRCR domain-containing protein</fullName>
    </recommendedName>
</protein>
<keyword evidence="3 5" id="KW-1015">Disulfide bond</keyword>
<evidence type="ECO:0000256" key="3">
    <source>
        <dbReference type="ARBA" id="ARBA00023157"/>
    </source>
</evidence>
<dbReference type="SMART" id="SM00202">
    <property type="entry name" value="SR"/>
    <property type="match status" value="1"/>
</dbReference>
<evidence type="ECO:0000313" key="9">
    <source>
        <dbReference type="Proteomes" id="UP000694565"/>
    </source>
</evidence>
<dbReference type="Pfam" id="PF00530">
    <property type="entry name" value="SRCR"/>
    <property type="match status" value="1"/>
</dbReference>
<dbReference type="Proteomes" id="UP000694565">
    <property type="component" value="Unplaced"/>
</dbReference>
<evidence type="ECO:0000256" key="6">
    <source>
        <dbReference type="SAM" id="SignalP"/>
    </source>
</evidence>
<dbReference type="PROSITE" id="PS00420">
    <property type="entry name" value="SRCR_1"/>
    <property type="match status" value="1"/>
</dbReference>
<dbReference type="AlphaFoldDB" id="A0A8C2ZDA9"/>
<dbReference type="Gene3D" id="3.10.250.10">
    <property type="entry name" value="SRCR-like domain"/>
    <property type="match status" value="1"/>
</dbReference>
<feature type="disulfide bond" evidence="5">
    <location>
        <begin position="84"/>
        <end position="94"/>
    </location>
</feature>
<feature type="disulfide bond" evidence="5">
    <location>
        <begin position="53"/>
        <end position="114"/>
    </location>
</feature>
<keyword evidence="4" id="KW-0325">Glycoprotein</keyword>
<dbReference type="PANTHER" id="PTHR48071">
    <property type="entry name" value="SRCR DOMAIN-CONTAINING PROTEIN"/>
    <property type="match status" value="1"/>
</dbReference>
<keyword evidence="2" id="KW-0677">Repeat</keyword>
<feature type="disulfide bond" evidence="5">
    <location>
        <begin position="40"/>
        <end position="104"/>
    </location>
</feature>
<keyword evidence="1 6" id="KW-0732">Signal</keyword>
<feature type="chain" id="PRO_5034162933" description="SRCR domain-containing protein" evidence="6">
    <location>
        <begin position="21"/>
        <end position="117"/>
    </location>
</feature>
<dbReference type="PROSITE" id="PS50287">
    <property type="entry name" value="SRCR_2"/>
    <property type="match status" value="1"/>
</dbReference>
<dbReference type="SUPFAM" id="SSF56487">
    <property type="entry name" value="SRCR-like"/>
    <property type="match status" value="1"/>
</dbReference>
<evidence type="ECO:0000256" key="2">
    <source>
        <dbReference type="ARBA" id="ARBA00022737"/>
    </source>
</evidence>
<dbReference type="InterPro" id="IPR001190">
    <property type="entry name" value="SRCR"/>
</dbReference>
<evidence type="ECO:0000313" key="8">
    <source>
        <dbReference type="Ensembl" id="ENSCLMP00005025672.1"/>
    </source>
</evidence>
<evidence type="ECO:0000259" key="7">
    <source>
        <dbReference type="PROSITE" id="PS50287"/>
    </source>
</evidence>
<accession>A0A8C2ZDA9</accession>
<sequence length="117" mass="12460">MPALTRVFFAFAGMVRLVGGQHECEGRVEMYSNSGWGTVCDDAWDLPDARVVCRQLGCGEASAARGEAFFGPGSGTILLDNLKCSGAEASLQECSHISWNVHNCDHSEDASVTCSLS</sequence>
<evidence type="ECO:0000256" key="5">
    <source>
        <dbReference type="PROSITE-ProRule" id="PRU00196"/>
    </source>
</evidence>